<dbReference type="Pfam" id="PF13817">
    <property type="entry name" value="DDE_Tnp_IS66_C"/>
    <property type="match status" value="1"/>
</dbReference>
<dbReference type="InterPro" id="IPR039552">
    <property type="entry name" value="IS66_C"/>
</dbReference>
<evidence type="ECO:0000259" key="1">
    <source>
        <dbReference type="Pfam" id="PF13817"/>
    </source>
</evidence>
<feature type="domain" description="Transposase IS66 C-terminal" evidence="1">
    <location>
        <begin position="4"/>
        <end position="41"/>
    </location>
</feature>
<organism evidence="2 3">
    <name type="scientific">Ectothiorhodospira marina</name>
    <dbReference type="NCBI Taxonomy" id="1396821"/>
    <lineage>
        <taxon>Bacteria</taxon>
        <taxon>Pseudomonadati</taxon>
        <taxon>Pseudomonadota</taxon>
        <taxon>Gammaproteobacteria</taxon>
        <taxon>Chromatiales</taxon>
        <taxon>Ectothiorhodospiraceae</taxon>
        <taxon>Ectothiorhodospira</taxon>
    </lineage>
</organism>
<reference evidence="3" key="1">
    <citation type="submission" date="2016-10" db="EMBL/GenBank/DDBJ databases">
        <authorList>
            <person name="Varghese N."/>
            <person name="Submissions S."/>
        </authorList>
    </citation>
    <scope>NUCLEOTIDE SEQUENCE [LARGE SCALE GENOMIC DNA]</scope>
    <source>
        <strain evidence="3">DSM 241</strain>
    </source>
</reference>
<evidence type="ECO:0000313" key="2">
    <source>
        <dbReference type="EMBL" id="SEK65933.1"/>
    </source>
</evidence>
<evidence type="ECO:0000313" key="3">
    <source>
        <dbReference type="Proteomes" id="UP000199256"/>
    </source>
</evidence>
<dbReference type="STRING" id="1396821.SAMN05444515_1041"/>
<dbReference type="EMBL" id="FOAA01000004">
    <property type="protein sequence ID" value="SEK65933.1"/>
    <property type="molecule type" value="Genomic_DNA"/>
</dbReference>
<name>A0A1H7ITV1_9GAMM</name>
<sequence length="57" mass="6619">ILLTLLETCKQNGVNPRHYLIDVLERIQDHPSNRLHELLPYHWEPRTQACGENASGE</sequence>
<dbReference type="Proteomes" id="UP000199256">
    <property type="component" value="Unassembled WGS sequence"/>
</dbReference>
<keyword evidence="3" id="KW-1185">Reference proteome</keyword>
<accession>A0A1H7ITV1</accession>
<proteinExistence type="predicted"/>
<feature type="non-terminal residue" evidence="2">
    <location>
        <position position="1"/>
    </location>
</feature>
<gene>
    <name evidence="2" type="ORF">SAMN05444515_1041</name>
</gene>
<dbReference type="AlphaFoldDB" id="A0A1H7ITV1"/>
<protein>
    <submittedName>
        <fullName evidence="2">Transposase</fullName>
    </submittedName>
</protein>